<proteinExistence type="predicted"/>
<gene>
    <name evidence="1" type="ORF">SAMN04488557_0826</name>
</gene>
<evidence type="ECO:0000313" key="2">
    <source>
        <dbReference type="Proteomes" id="UP000199423"/>
    </source>
</evidence>
<dbReference type="AlphaFoldDB" id="A0A1I7MZ60"/>
<sequence length="80" mass="8771">MQASDLVRMANQITDYFAVYPKPEALDGISKHIHASWEPRMRNALKAHIDAGGEGLSPLFLEAMADYFKGPKSPAKAAAR</sequence>
<evidence type="ECO:0000313" key="1">
    <source>
        <dbReference type="EMBL" id="SFV27703.1"/>
    </source>
</evidence>
<dbReference type="STRING" id="51670.SAMN04488557_0826"/>
<dbReference type="Proteomes" id="UP000199423">
    <property type="component" value="Unassembled WGS sequence"/>
</dbReference>
<dbReference type="InterPro" id="IPR021074">
    <property type="entry name" value="Formate_DH_dsu"/>
</dbReference>
<keyword evidence="2" id="KW-1185">Reference proteome</keyword>
<protein>
    <submittedName>
        <fullName evidence="1">Formate dehydrogenase subunit delta</fullName>
    </submittedName>
</protein>
<dbReference type="Pfam" id="PF11390">
    <property type="entry name" value="FdsD"/>
    <property type="match status" value="1"/>
</dbReference>
<reference evidence="2" key="1">
    <citation type="submission" date="2016-10" db="EMBL/GenBank/DDBJ databases">
        <authorList>
            <person name="Varghese N."/>
            <person name="Submissions S."/>
        </authorList>
    </citation>
    <scope>NUCLEOTIDE SEQUENCE [LARGE SCALE GENOMIC DNA]</scope>
    <source>
        <strain evidence="2">DSM 1565</strain>
    </source>
</reference>
<accession>A0A1I7MZ60</accession>
<name>A0A1I7MZ60_9HYPH</name>
<dbReference type="EMBL" id="FPCH01000001">
    <property type="protein sequence ID" value="SFV27703.1"/>
    <property type="molecule type" value="Genomic_DNA"/>
</dbReference>
<organism evidence="1 2">
    <name type="scientific">Hyphomicrobium facile</name>
    <dbReference type="NCBI Taxonomy" id="51670"/>
    <lineage>
        <taxon>Bacteria</taxon>
        <taxon>Pseudomonadati</taxon>
        <taxon>Pseudomonadota</taxon>
        <taxon>Alphaproteobacteria</taxon>
        <taxon>Hyphomicrobiales</taxon>
        <taxon>Hyphomicrobiaceae</taxon>
        <taxon>Hyphomicrobium</taxon>
    </lineage>
</organism>
<dbReference type="RefSeq" id="WP_177228037.1">
    <property type="nucleotide sequence ID" value="NZ_FPCH01000001.1"/>
</dbReference>